<protein>
    <submittedName>
        <fullName evidence="1">Uncharacterized protein</fullName>
    </submittedName>
</protein>
<organism evidence="1 2">
    <name type="scientific">Capnocytophaga ochracea</name>
    <dbReference type="NCBI Taxonomy" id="1018"/>
    <lineage>
        <taxon>Bacteria</taxon>
        <taxon>Pseudomonadati</taxon>
        <taxon>Bacteroidota</taxon>
        <taxon>Flavobacteriia</taxon>
        <taxon>Flavobacteriales</taxon>
        <taxon>Flavobacteriaceae</taxon>
        <taxon>Capnocytophaga</taxon>
    </lineage>
</organism>
<accession>A0A2X2SZU1</accession>
<dbReference type="Proteomes" id="UP000250169">
    <property type="component" value="Unassembled WGS sequence"/>
</dbReference>
<dbReference type="RefSeq" id="WP_111972501.1">
    <property type="nucleotide sequence ID" value="NZ_UAVS01000005.1"/>
</dbReference>
<sequence>MKNILSYSIIFSVITLISCNKDSNSNNLSEHSQQMLQQAMRNTEAGHDTNFSDNTPFIFNGYSNTSKRLFEKGGNISIGAALNFASINHDKIIYKSCYWGLYGKEGYCKYPNENRYFELYNLWGVLFSEKNNQNPNALINVKNFRFYVLYKGENVWRRVHFPETDITDQAPITWAATYYKDIVTEAGNGKIKVIQEKNYSTIPIAKSGKYDGKWYDAKILVNHFGSKLMKPVGEFTPSKVEGVYMQVEVRLDPSTPNAKVGIQAGMDVRHEGIKTTYYMAFGSTRIVTVAPHWKTVNWVNYAGGQGADEGGVVLSKERLLNTSFPRE</sequence>
<name>A0A2X2SZU1_CAPOC</name>
<dbReference type="EMBL" id="UAVS01000005">
    <property type="protein sequence ID" value="SQA93703.1"/>
    <property type="molecule type" value="Genomic_DNA"/>
</dbReference>
<dbReference type="AlphaFoldDB" id="A0A2X2SZU1"/>
<evidence type="ECO:0000313" key="2">
    <source>
        <dbReference type="Proteomes" id="UP000250169"/>
    </source>
</evidence>
<reference evidence="1 2" key="1">
    <citation type="submission" date="2018-06" db="EMBL/GenBank/DDBJ databases">
        <authorList>
            <consortium name="Pathogen Informatics"/>
            <person name="Doyle S."/>
        </authorList>
    </citation>
    <scope>NUCLEOTIDE SEQUENCE [LARGE SCALE GENOMIC DNA]</scope>
    <source>
        <strain evidence="1 2">NCTC11545</strain>
    </source>
</reference>
<dbReference type="PROSITE" id="PS51257">
    <property type="entry name" value="PROKAR_LIPOPROTEIN"/>
    <property type="match status" value="1"/>
</dbReference>
<evidence type="ECO:0000313" key="1">
    <source>
        <dbReference type="EMBL" id="SQA93703.1"/>
    </source>
</evidence>
<gene>
    <name evidence="1" type="ORF">NCTC11545_01079</name>
</gene>
<proteinExistence type="predicted"/>